<organism evidence="1 2">
    <name type="scientific">Micromonospora haikouensis</name>
    <dbReference type="NCBI Taxonomy" id="686309"/>
    <lineage>
        <taxon>Bacteria</taxon>
        <taxon>Bacillati</taxon>
        <taxon>Actinomycetota</taxon>
        <taxon>Actinomycetes</taxon>
        <taxon>Micromonosporales</taxon>
        <taxon>Micromonosporaceae</taxon>
        <taxon>Micromonospora</taxon>
    </lineage>
</organism>
<dbReference type="AlphaFoldDB" id="A0A0D0X188"/>
<name>A0A0D0X188_9ACTN</name>
<dbReference type="EMBL" id="JXSX01000001">
    <property type="protein sequence ID" value="KIR64911.1"/>
    <property type="molecule type" value="Genomic_DNA"/>
</dbReference>
<gene>
    <name evidence="1" type="ORF">TK50_04895</name>
</gene>
<keyword evidence="2" id="KW-1185">Reference proteome</keyword>
<sequence length="96" mass="10065">MLAFDAGAATFGGFRIRDELVLRAGGGDVEAALEPECTDRHLDGAALDGEGGREYGLGVVPAVEIEVRSCLAAFRVGPAWDVDGVDRLPAAPVRQR</sequence>
<evidence type="ECO:0000313" key="2">
    <source>
        <dbReference type="Proteomes" id="UP000032254"/>
    </source>
</evidence>
<evidence type="ECO:0000313" key="1">
    <source>
        <dbReference type="EMBL" id="KIR64911.1"/>
    </source>
</evidence>
<proteinExistence type="predicted"/>
<dbReference type="Proteomes" id="UP000032254">
    <property type="component" value="Unassembled WGS sequence"/>
</dbReference>
<protein>
    <submittedName>
        <fullName evidence="1">Uncharacterized protein</fullName>
    </submittedName>
</protein>
<comment type="caution">
    <text evidence="1">The sequence shown here is derived from an EMBL/GenBank/DDBJ whole genome shotgun (WGS) entry which is preliminary data.</text>
</comment>
<reference evidence="1 2" key="1">
    <citation type="submission" date="2015-01" db="EMBL/GenBank/DDBJ databases">
        <title>Sequencing and annotation of Micromonospora carbonacea strain JXNU-1 genome.</title>
        <authorList>
            <person name="Long Z."/>
            <person name="Huang Y."/>
            <person name="Jiang Y."/>
        </authorList>
    </citation>
    <scope>NUCLEOTIDE SEQUENCE [LARGE SCALE GENOMIC DNA]</scope>
    <source>
        <strain evidence="1 2">JXNU-1</strain>
    </source>
</reference>
<accession>A0A0D0X188</accession>